<evidence type="ECO:0000313" key="2">
    <source>
        <dbReference type="Proteomes" id="UP000005234"/>
    </source>
</evidence>
<dbReference type="RefSeq" id="WP_014403375.1">
    <property type="nucleotide sequence ID" value="NC_017033.1"/>
</dbReference>
<proteinExistence type="predicted"/>
<dbReference type="STRING" id="767434.Fraau_1985"/>
<keyword evidence="2" id="KW-1185">Reference proteome</keyword>
<gene>
    <name evidence="1" type="ordered locus">Fraau_1985</name>
</gene>
<dbReference type="OrthoDB" id="5953900at2"/>
<dbReference type="AlphaFoldDB" id="H8L1W1"/>
<protein>
    <submittedName>
        <fullName evidence="1">Uncharacterized protein</fullName>
    </submittedName>
</protein>
<dbReference type="HOGENOM" id="CLU_1330305_0_0_6"/>
<dbReference type="KEGG" id="fau:Fraau_1985"/>
<name>H8L1W1_FRAAD</name>
<dbReference type="EMBL" id="CP003350">
    <property type="protein sequence ID" value="AFC86372.1"/>
    <property type="molecule type" value="Genomic_DNA"/>
</dbReference>
<evidence type="ECO:0000313" key="1">
    <source>
        <dbReference type="EMBL" id="AFC86372.1"/>
    </source>
</evidence>
<reference evidence="1" key="1">
    <citation type="submission" date="2012-02" db="EMBL/GenBank/DDBJ databases">
        <title>The complete genome of Frateuria aurantia DSM 6220.</title>
        <authorList>
            <consortium name="US DOE Joint Genome Institute (JGI-PGF)"/>
            <person name="Lucas S."/>
            <person name="Copeland A."/>
            <person name="Lapidus A."/>
            <person name="Glavina del Rio T."/>
            <person name="Dalin E."/>
            <person name="Tice H."/>
            <person name="Bruce D."/>
            <person name="Goodwin L."/>
            <person name="Pitluck S."/>
            <person name="Peters L."/>
            <person name="Ovchinnikova G."/>
            <person name="Teshima H."/>
            <person name="Kyrpides N."/>
            <person name="Mavromatis K."/>
            <person name="Ivanova N."/>
            <person name="Brettin T."/>
            <person name="Detter J.C."/>
            <person name="Han C."/>
            <person name="Larimer F."/>
            <person name="Land M."/>
            <person name="Hauser L."/>
            <person name="Markowitz V."/>
            <person name="Cheng J.-F."/>
            <person name="Hugenholtz P."/>
            <person name="Woyke T."/>
            <person name="Wu D."/>
            <person name="Brambilla E."/>
            <person name="Klenk H.-P."/>
            <person name="Eisen J.A."/>
        </authorList>
    </citation>
    <scope>NUCLEOTIDE SEQUENCE</scope>
    <source>
        <strain evidence="1">DSM 6220</strain>
    </source>
</reference>
<dbReference type="Proteomes" id="UP000005234">
    <property type="component" value="Chromosome"/>
</dbReference>
<sequence length="206" mass="22890">MSGCSTEPCKHMTPSGHAYQIIESVAGSLIDLGFYDDDESFQRELLSKLVDVCCQGVTAAGLDKYHEKVLAMPESEQPEGPIHYGVISLMRCIYALRSDRFGNSTEAWNYVIEARFYADAILSQRCDVHAVKQSRTAVAKSGSKARHESSPHAEVKPLVRSAWAEWRGGAVSYRSTAAFCRDVVKQYPVIADPRTVARWVAEWDGQ</sequence>
<accession>H8L1W1</accession>
<organism evidence="1 2">
    <name type="scientific">Frateuria aurantia (strain ATCC 33424 / DSM 6220 / KCTC 2777 / LMG 1558 / NBRC 3245 / NCIMB 13370)</name>
    <name type="common">Acetobacter aurantius</name>
    <dbReference type="NCBI Taxonomy" id="767434"/>
    <lineage>
        <taxon>Bacteria</taxon>
        <taxon>Pseudomonadati</taxon>
        <taxon>Pseudomonadota</taxon>
        <taxon>Gammaproteobacteria</taxon>
        <taxon>Lysobacterales</taxon>
        <taxon>Rhodanobacteraceae</taxon>
        <taxon>Frateuria</taxon>
    </lineage>
</organism>